<reference evidence="4" key="1">
    <citation type="submission" date="2023-07" db="EMBL/GenBank/DDBJ databases">
        <title>Verminephrobacter genomes.</title>
        <authorList>
            <person name="Lund M.B."/>
        </authorList>
    </citation>
    <scope>NUCLEOTIDE SEQUENCE [LARGE SCALE GENOMIC DNA]</scope>
    <source>
        <strain evidence="4">AtM5-05</strain>
    </source>
</reference>
<dbReference type="Proteomes" id="UP001208935">
    <property type="component" value="Unassembled WGS sequence"/>
</dbReference>
<accession>A0ABT3KQE5</accession>
<dbReference type="Pfam" id="PF01408">
    <property type="entry name" value="GFO_IDH_MocA"/>
    <property type="match status" value="1"/>
</dbReference>
<dbReference type="Gene3D" id="3.40.50.720">
    <property type="entry name" value="NAD(P)-binding Rossmann-like Domain"/>
    <property type="match status" value="1"/>
</dbReference>
<dbReference type="InterPro" id="IPR036291">
    <property type="entry name" value="NAD(P)-bd_dom_sf"/>
</dbReference>
<evidence type="ECO:0000313" key="4">
    <source>
        <dbReference type="Proteomes" id="UP001208935"/>
    </source>
</evidence>
<dbReference type="InterPro" id="IPR000683">
    <property type="entry name" value="Gfo/Idh/MocA-like_OxRdtase_N"/>
</dbReference>
<comment type="caution">
    <text evidence="3">The sequence shown here is derived from an EMBL/GenBank/DDBJ whole genome shotgun (WGS) entry which is preliminary data.</text>
</comment>
<dbReference type="PANTHER" id="PTHR43377">
    <property type="entry name" value="BILIVERDIN REDUCTASE A"/>
    <property type="match status" value="1"/>
</dbReference>
<name>A0ABT3KQE5_9BURK</name>
<proteinExistence type="predicted"/>
<dbReference type="InterPro" id="IPR055170">
    <property type="entry name" value="GFO_IDH_MocA-like_dom"/>
</dbReference>
<dbReference type="Pfam" id="PF22725">
    <property type="entry name" value="GFO_IDH_MocA_C3"/>
    <property type="match status" value="1"/>
</dbReference>
<feature type="domain" description="GFO/IDH/MocA-like oxidoreductase" evidence="2">
    <location>
        <begin position="141"/>
        <end position="263"/>
    </location>
</feature>
<gene>
    <name evidence="3" type="ORF">D5039_02135</name>
</gene>
<dbReference type="Gene3D" id="3.30.360.10">
    <property type="entry name" value="Dihydrodipicolinate Reductase, domain 2"/>
    <property type="match status" value="1"/>
</dbReference>
<evidence type="ECO:0000313" key="3">
    <source>
        <dbReference type="EMBL" id="MCW5320015.1"/>
    </source>
</evidence>
<keyword evidence="4" id="KW-1185">Reference proteome</keyword>
<dbReference type="InterPro" id="IPR051450">
    <property type="entry name" value="Gfo/Idh/MocA_Oxidoreductases"/>
</dbReference>
<protein>
    <submittedName>
        <fullName evidence="3">Gfo/Idh/MocA family oxidoreductase</fullName>
    </submittedName>
</protein>
<feature type="domain" description="Gfo/Idh/MocA-like oxidoreductase N-terminal" evidence="1">
    <location>
        <begin position="20"/>
        <end position="132"/>
    </location>
</feature>
<evidence type="ECO:0000259" key="2">
    <source>
        <dbReference type="Pfam" id="PF22725"/>
    </source>
</evidence>
<evidence type="ECO:0000259" key="1">
    <source>
        <dbReference type="Pfam" id="PF01408"/>
    </source>
</evidence>
<dbReference type="EMBL" id="QZCW01000001">
    <property type="protein sequence ID" value="MCW5320015.1"/>
    <property type="molecule type" value="Genomic_DNA"/>
</dbReference>
<dbReference type="SUPFAM" id="SSF51735">
    <property type="entry name" value="NAD(P)-binding Rossmann-fold domains"/>
    <property type="match status" value="1"/>
</dbReference>
<organism evidence="3 4">
    <name type="scientific">Verminephrobacter aporrectodeae subsp. tuberculatae</name>
    <dbReference type="NCBI Taxonomy" id="1110392"/>
    <lineage>
        <taxon>Bacteria</taxon>
        <taxon>Pseudomonadati</taxon>
        <taxon>Pseudomonadota</taxon>
        <taxon>Betaproteobacteria</taxon>
        <taxon>Burkholderiales</taxon>
        <taxon>Comamonadaceae</taxon>
        <taxon>Verminephrobacter</taxon>
    </lineage>
</organism>
<sequence>MMKPSSGPTSMSTTSPRILCISLGSIGRRHLRNARALLPRARIAVWRQHRPADGSVPEGADEVATSLQQALDFMPDAVLVSSPASAHVANARPFVQRNLPVFLEKPLAARGQDLGDFPALCRASSGFTMVGYVLRFLPVLQAIRQALHDGLPGQVHTARAEVGQYLPDWRPGSDYRQGVSGQDKLGGGALLELSHEIDYATWLFGWPQSLQCSRARLSPLDIDVEDSAHLLLEYADKRLSLQLDLLQRVAHMALQIVGSKGTLVVDLIRQELRFIDPANPQGRSIEAPKLPDGNGIYLRQFDFFFSKALADYRPMDPRTSGFDSWADVGSAQKVLHLVDLAKQASDTGLRQTVTFAQNP</sequence>
<dbReference type="PANTHER" id="PTHR43377:SF1">
    <property type="entry name" value="BILIVERDIN REDUCTASE A"/>
    <property type="match status" value="1"/>
</dbReference>
<dbReference type="SUPFAM" id="SSF55347">
    <property type="entry name" value="Glyceraldehyde-3-phosphate dehydrogenase-like, C-terminal domain"/>
    <property type="match status" value="1"/>
</dbReference>